<dbReference type="EMBL" id="UGOG01000001">
    <property type="protein sequence ID" value="STX62883.1"/>
    <property type="molecule type" value="Genomic_DNA"/>
</dbReference>
<reference evidence="2 4" key="2">
    <citation type="submission" date="2018-06" db="EMBL/GenBank/DDBJ databases">
        <authorList>
            <consortium name="Pathogen Informatics"/>
            <person name="Doyle S."/>
        </authorList>
    </citation>
    <scope>NUCLEOTIDE SEQUENCE [LARGE SCALE GENOMIC DNA]</scope>
    <source>
        <strain evidence="2 4">NCTC12239</strain>
    </source>
</reference>
<proteinExistence type="predicted"/>
<evidence type="ECO:0000313" key="1">
    <source>
        <dbReference type="EMBL" id="KTD34241.1"/>
    </source>
</evidence>
<dbReference type="AlphaFoldDB" id="A0A378JW50"/>
<organism evidence="2 4">
    <name type="scientific">Legionella moravica</name>
    <dbReference type="NCBI Taxonomy" id="39962"/>
    <lineage>
        <taxon>Bacteria</taxon>
        <taxon>Pseudomonadati</taxon>
        <taxon>Pseudomonadota</taxon>
        <taxon>Gammaproteobacteria</taxon>
        <taxon>Legionellales</taxon>
        <taxon>Legionellaceae</taxon>
        <taxon>Legionella</taxon>
    </lineage>
</organism>
<evidence type="ECO:0000313" key="4">
    <source>
        <dbReference type="Proteomes" id="UP000254040"/>
    </source>
</evidence>
<sequence>MTIAAVVFRGLPVCLAGVVNLLTFSINSQGKHGISHHFDDLAFIKPQLGIFTTILAS</sequence>
<dbReference type="Proteomes" id="UP000254040">
    <property type="component" value="Unassembled WGS sequence"/>
</dbReference>
<name>A0A378JW50_9GAMM</name>
<reference evidence="1 3" key="1">
    <citation type="submission" date="2015-11" db="EMBL/GenBank/DDBJ databases">
        <title>Genomic analysis of 38 Legionella species identifies large and diverse effector repertoires.</title>
        <authorList>
            <person name="Burstein D."/>
            <person name="Amaro F."/>
            <person name="Zusman T."/>
            <person name="Lifshitz Z."/>
            <person name="Cohen O."/>
            <person name="Gilbert J.A."/>
            <person name="Pupko T."/>
            <person name="Shuman H.A."/>
            <person name="Segal G."/>
        </authorList>
    </citation>
    <scope>NUCLEOTIDE SEQUENCE [LARGE SCALE GENOMIC DNA]</scope>
    <source>
        <strain evidence="1 3">ATCC 43877</strain>
    </source>
</reference>
<keyword evidence="3" id="KW-1185">Reference proteome</keyword>
<evidence type="ECO:0000313" key="3">
    <source>
        <dbReference type="Proteomes" id="UP000054985"/>
    </source>
</evidence>
<gene>
    <name evidence="1" type="ORF">Lmor_1638</name>
    <name evidence="2" type="ORF">NCTC12239_01822</name>
</gene>
<dbReference type="EMBL" id="LNYN01000020">
    <property type="protein sequence ID" value="KTD34241.1"/>
    <property type="molecule type" value="Genomic_DNA"/>
</dbReference>
<evidence type="ECO:0000313" key="2">
    <source>
        <dbReference type="EMBL" id="STX62883.1"/>
    </source>
</evidence>
<accession>A0A378JW50</accession>
<protein>
    <submittedName>
        <fullName evidence="2">Uncharacterized protein</fullName>
    </submittedName>
</protein>
<dbReference type="Proteomes" id="UP000054985">
    <property type="component" value="Unassembled WGS sequence"/>
</dbReference>